<dbReference type="AlphaFoldDB" id="B8GCL3"/>
<gene>
    <name evidence="1" type="ordered locus">Cagg_2174</name>
</gene>
<accession>B8GCL3</accession>
<dbReference type="EMBL" id="CP001337">
    <property type="protein sequence ID" value="ACL25057.1"/>
    <property type="molecule type" value="Genomic_DNA"/>
</dbReference>
<proteinExistence type="predicted"/>
<keyword evidence="2" id="KW-1185">Reference proteome</keyword>
<dbReference type="Proteomes" id="UP000002508">
    <property type="component" value="Chromosome"/>
</dbReference>
<reference evidence="1" key="1">
    <citation type="submission" date="2008-12" db="EMBL/GenBank/DDBJ databases">
        <title>Complete sequence of Chloroflexus aggregans DSM 9485.</title>
        <authorList>
            <consortium name="US DOE Joint Genome Institute"/>
            <person name="Lucas S."/>
            <person name="Copeland A."/>
            <person name="Lapidus A."/>
            <person name="Glavina del Rio T."/>
            <person name="Dalin E."/>
            <person name="Tice H."/>
            <person name="Pitluck S."/>
            <person name="Foster B."/>
            <person name="Larimer F."/>
            <person name="Land M."/>
            <person name="Hauser L."/>
            <person name="Kyrpides N."/>
            <person name="Mikhailova N."/>
            <person name="Bryant D."/>
            <person name="Richardson P."/>
        </authorList>
    </citation>
    <scope>NUCLEOTIDE SEQUENCE</scope>
    <source>
        <strain evidence="1">DSM 9485</strain>
    </source>
</reference>
<evidence type="ECO:0000313" key="2">
    <source>
        <dbReference type="Proteomes" id="UP000002508"/>
    </source>
</evidence>
<dbReference type="KEGG" id="cag:Cagg_2174"/>
<sequence length="71" mass="8332">MYYCTTSRVTVPTEAVILLRVHYVGRRVFPLIYVQRQYNIEHVFLSRLILLKRGTGVYPRTKAPEVDALCF</sequence>
<name>B8GCL3_CHLAD</name>
<organism evidence="1 2">
    <name type="scientific">Chloroflexus aggregans (strain MD-66 / DSM 9485)</name>
    <dbReference type="NCBI Taxonomy" id="326427"/>
    <lineage>
        <taxon>Bacteria</taxon>
        <taxon>Bacillati</taxon>
        <taxon>Chloroflexota</taxon>
        <taxon>Chloroflexia</taxon>
        <taxon>Chloroflexales</taxon>
        <taxon>Chloroflexineae</taxon>
        <taxon>Chloroflexaceae</taxon>
        <taxon>Chloroflexus</taxon>
    </lineage>
</organism>
<protein>
    <submittedName>
        <fullName evidence="1">Uncharacterized protein</fullName>
    </submittedName>
</protein>
<dbReference type="HOGENOM" id="CLU_2732670_0_0_0"/>
<evidence type="ECO:0000313" key="1">
    <source>
        <dbReference type="EMBL" id="ACL25057.1"/>
    </source>
</evidence>